<gene>
    <name evidence="3" type="ORF">UA18_05470</name>
</gene>
<dbReference type="AlphaFoldDB" id="A0ABD7LDR6"/>
<accession>A0ABD7LDR6</accession>
<comment type="caution">
    <text evidence="3">The sequence shown here is derived from an EMBL/GenBank/DDBJ whole genome shotgun (WGS) entry which is preliminary data.</text>
</comment>
<reference evidence="3 4" key="1">
    <citation type="submission" date="2016-04" db="EMBL/GenBank/DDBJ databases">
        <authorList>
            <person name="Peeters C."/>
        </authorList>
    </citation>
    <scope>NUCLEOTIDE SEQUENCE [LARGE SCALE GENOMIC DNA]</scope>
    <source>
        <strain evidence="3">LMG 29311</strain>
    </source>
</reference>
<evidence type="ECO:0000259" key="2">
    <source>
        <dbReference type="Pfam" id="PF07786"/>
    </source>
</evidence>
<dbReference type="PANTHER" id="PTHR40407">
    <property type="entry name" value="MEMBRANE PROTEIN-LIKE PROTEIN"/>
    <property type="match status" value="1"/>
</dbReference>
<proteinExistence type="predicted"/>
<dbReference type="Proteomes" id="UP000196218">
    <property type="component" value="Unassembled WGS sequence"/>
</dbReference>
<evidence type="ECO:0000313" key="4">
    <source>
        <dbReference type="Proteomes" id="UP000196218"/>
    </source>
</evidence>
<evidence type="ECO:0000313" key="3">
    <source>
        <dbReference type="EMBL" id="SAK02230.1"/>
    </source>
</evidence>
<dbReference type="InterPro" id="IPR012429">
    <property type="entry name" value="HGSNAT_cat"/>
</dbReference>
<feature type="transmembrane region" description="Helical" evidence="1">
    <location>
        <begin position="156"/>
        <end position="177"/>
    </location>
</feature>
<feature type="transmembrane region" description="Helical" evidence="1">
    <location>
        <begin position="183"/>
        <end position="203"/>
    </location>
</feature>
<feature type="transmembrane region" description="Helical" evidence="1">
    <location>
        <begin position="262"/>
        <end position="280"/>
    </location>
</feature>
<name>A0ABD7LDR6_9BURK</name>
<feature type="domain" description="Heparan-alpha-glucosaminide N-acetyltransferase catalytic" evidence="2">
    <location>
        <begin position="75"/>
        <end position="312"/>
    </location>
</feature>
<protein>
    <recommendedName>
        <fullName evidence="2">Heparan-alpha-glucosaminide N-acetyltransferase catalytic domain-containing protein</fullName>
    </recommendedName>
</protein>
<keyword evidence="1" id="KW-0812">Transmembrane</keyword>
<feature type="transmembrane region" description="Helical" evidence="1">
    <location>
        <begin position="378"/>
        <end position="400"/>
    </location>
</feature>
<dbReference type="Pfam" id="PF07786">
    <property type="entry name" value="HGSNAT_cat"/>
    <property type="match status" value="1"/>
</dbReference>
<dbReference type="EMBL" id="FKJW01000005">
    <property type="protein sequence ID" value="SAK02230.1"/>
    <property type="molecule type" value="Genomic_DNA"/>
</dbReference>
<feature type="transmembrane region" description="Helical" evidence="1">
    <location>
        <begin position="123"/>
        <end position="144"/>
    </location>
</feature>
<keyword evidence="1" id="KW-1133">Transmembrane helix</keyword>
<feature type="transmembrane region" description="Helical" evidence="1">
    <location>
        <begin position="339"/>
        <end position="357"/>
    </location>
</feature>
<sequence length="448" mass="49511">MCAATGLRRPPLPGFITNRNETLYHIGARNPLDAAERRSTAERLSLERRPDCAHPTPCPMPIRSLPAVPTTAGTRLIAIDALRGLVMLLMLVDHVRETFFLHRQVSDPMDALTVDPALFFTRLTSQLCAPAFVFLTGLSAWLYGRDRPVADTASFLVKRGAFLIFLEVTFVSFAWTAEFPPSTLWLQVIWAIGLSMLALAALLRLPRGVQLALGVAIVAGHNLLDGIRLEPDSAGFVPWAILHQRAFIDLLDGVRARTSYPVLPWIGVILLGYAAGPWFARGVAPGVRMRRLAMVGVALVVAYVALRALNVYGDKPWIATGDALRTTMSFLAATKYPPSLMFLLPTLGATLLLLAAFERRDRCAVAQRLATLGGAPMFFYLLHLYVLKALYLVALATFGANQGNYFGFDALWGVWLASALLIVPLYWPVAWFARLKQRRKEVGWLKYL</sequence>
<dbReference type="PANTHER" id="PTHR40407:SF1">
    <property type="entry name" value="HEPARAN-ALPHA-GLUCOSAMINIDE N-ACETYLTRANSFERASE CATALYTIC DOMAIN-CONTAINING PROTEIN"/>
    <property type="match status" value="1"/>
</dbReference>
<keyword evidence="1" id="KW-0472">Membrane</keyword>
<feature type="transmembrane region" description="Helical" evidence="1">
    <location>
        <begin position="292"/>
        <end position="309"/>
    </location>
</feature>
<feature type="transmembrane region" description="Helical" evidence="1">
    <location>
        <begin position="412"/>
        <end position="433"/>
    </location>
</feature>
<feature type="transmembrane region" description="Helical" evidence="1">
    <location>
        <begin position="210"/>
        <end position="229"/>
    </location>
</feature>
<organism evidence="3 4">
    <name type="scientific">Burkholderia multivorans</name>
    <dbReference type="NCBI Taxonomy" id="87883"/>
    <lineage>
        <taxon>Bacteria</taxon>
        <taxon>Pseudomonadati</taxon>
        <taxon>Pseudomonadota</taxon>
        <taxon>Betaproteobacteria</taxon>
        <taxon>Burkholderiales</taxon>
        <taxon>Burkholderiaceae</taxon>
        <taxon>Burkholderia</taxon>
        <taxon>Burkholderia cepacia complex</taxon>
    </lineage>
</organism>
<evidence type="ECO:0000256" key="1">
    <source>
        <dbReference type="SAM" id="Phobius"/>
    </source>
</evidence>